<dbReference type="NCBIfam" id="TIGR00765">
    <property type="entry name" value="yihY_not_rbn"/>
    <property type="match status" value="1"/>
</dbReference>
<protein>
    <submittedName>
        <fullName evidence="8">YihY/virulence factor BrkB family protein</fullName>
    </submittedName>
</protein>
<proteinExistence type="predicted"/>
<dbReference type="PIRSF" id="PIRSF035875">
    <property type="entry name" value="RNase_BN"/>
    <property type="match status" value="1"/>
</dbReference>
<reference evidence="8 9" key="1">
    <citation type="submission" date="2024-04" db="EMBL/GenBank/DDBJ databases">
        <title>Salinicola lusitanus LLJ914,a marine bacterium isolated from the Okinawa Trough.</title>
        <authorList>
            <person name="Li J."/>
        </authorList>
    </citation>
    <scope>NUCLEOTIDE SEQUENCE [LARGE SCALE GENOMIC DNA]</scope>
    <source>
        <strain evidence="8 9">LLJ914</strain>
    </source>
</reference>
<evidence type="ECO:0000256" key="5">
    <source>
        <dbReference type="ARBA" id="ARBA00023136"/>
    </source>
</evidence>
<keyword evidence="5 7" id="KW-0472">Membrane</keyword>
<feature type="region of interest" description="Disordered" evidence="6">
    <location>
        <begin position="308"/>
        <end position="331"/>
    </location>
</feature>
<dbReference type="EMBL" id="CP151919">
    <property type="protein sequence ID" value="XAD53410.1"/>
    <property type="molecule type" value="Genomic_DNA"/>
</dbReference>
<evidence type="ECO:0000256" key="2">
    <source>
        <dbReference type="ARBA" id="ARBA00022475"/>
    </source>
</evidence>
<keyword evidence="2" id="KW-1003">Cell membrane</keyword>
<dbReference type="PANTHER" id="PTHR30213:SF1">
    <property type="entry name" value="INNER MEMBRANE PROTEIN YHJD"/>
    <property type="match status" value="1"/>
</dbReference>
<keyword evidence="3 7" id="KW-0812">Transmembrane</keyword>
<dbReference type="Proteomes" id="UP001453229">
    <property type="component" value="Chromosome"/>
</dbReference>
<evidence type="ECO:0000313" key="8">
    <source>
        <dbReference type="EMBL" id="XAD53410.1"/>
    </source>
</evidence>
<dbReference type="InterPro" id="IPR017039">
    <property type="entry name" value="Virul_fac_BrkB"/>
</dbReference>
<comment type="subcellular location">
    <subcellularLocation>
        <location evidence="1">Cell membrane</location>
        <topology evidence="1">Multi-pass membrane protein</topology>
    </subcellularLocation>
</comment>
<keyword evidence="9" id="KW-1185">Reference proteome</keyword>
<gene>
    <name evidence="8" type="ORF">AAGT95_16400</name>
</gene>
<keyword evidence="4 7" id="KW-1133">Transmembrane helix</keyword>
<evidence type="ECO:0000256" key="1">
    <source>
        <dbReference type="ARBA" id="ARBA00004651"/>
    </source>
</evidence>
<evidence type="ECO:0000313" key="9">
    <source>
        <dbReference type="Proteomes" id="UP001453229"/>
    </source>
</evidence>
<accession>A0ABZ3CQE8</accession>
<feature type="transmembrane region" description="Helical" evidence="7">
    <location>
        <begin position="38"/>
        <end position="61"/>
    </location>
</feature>
<feature type="transmembrane region" description="Helical" evidence="7">
    <location>
        <begin position="191"/>
        <end position="212"/>
    </location>
</feature>
<name>A0ABZ3CQE8_9GAMM</name>
<evidence type="ECO:0000256" key="4">
    <source>
        <dbReference type="ARBA" id="ARBA00022989"/>
    </source>
</evidence>
<dbReference type="PANTHER" id="PTHR30213">
    <property type="entry name" value="INNER MEMBRANE PROTEIN YHJD"/>
    <property type="match status" value="1"/>
</dbReference>
<feature type="transmembrane region" description="Helical" evidence="7">
    <location>
        <begin position="256"/>
        <end position="279"/>
    </location>
</feature>
<sequence>MIPLYSKAVSFCQYWFAVVRDSIKLWLDRNAFSYAGSLAFYTLFSLAPTVIIAVTVVGLWLGEDAARGEIVHRLQDTLGPSAASAIESAVAQSSIQASGILPTVAGFVTLLIGATTVFGQMQFSLNTIWGVAPNPDRNSIFLFAKKRLLSMAVVLAIGFVLLVSLILGIIVQATFSYAGDWVPGSVFLLEIAQYALSIVVITLFFAAIFKVLPDVVLSYRDVLLGALVTAVLFIIGRNAIAAYLAHTATASTYGAAGSVVLVLLWVYYSSLILLFGAAFTRTHVLAKGGSIIPRNTAVAVRHEVIRKEEASHDSSDDQGLGERESPGRQLS</sequence>
<organism evidence="8 9">
    <name type="scientific">Salinicola lusitanus</name>
    <dbReference type="NCBI Taxonomy" id="1949085"/>
    <lineage>
        <taxon>Bacteria</taxon>
        <taxon>Pseudomonadati</taxon>
        <taxon>Pseudomonadota</taxon>
        <taxon>Gammaproteobacteria</taxon>
        <taxon>Oceanospirillales</taxon>
        <taxon>Halomonadaceae</taxon>
        <taxon>Salinicola</taxon>
    </lineage>
</organism>
<evidence type="ECO:0000256" key="6">
    <source>
        <dbReference type="SAM" id="MobiDB-lite"/>
    </source>
</evidence>
<dbReference type="Pfam" id="PF03631">
    <property type="entry name" value="Virul_fac_BrkB"/>
    <property type="match status" value="1"/>
</dbReference>
<feature type="transmembrane region" description="Helical" evidence="7">
    <location>
        <begin position="148"/>
        <end position="171"/>
    </location>
</feature>
<evidence type="ECO:0000256" key="3">
    <source>
        <dbReference type="ARBA" id="ARBA00022692"/>
    </source>
</evidence>
<feature type="transmembrane region" description="Helical" evidence="7">
    <location>
        <begin position="224"/>
        <end position="244"/>
    </location>
</feature>
<evidence type="ECO:0000256" key="7">
    <source>
        <dbReference type="SAM" id="Phobius"/>
    </source>
</evidence>